<sequence length="75" mass="8088">MGIGTISRITSGSVECGSTNTTSSLRATALSMGGGVISFIVLCSLFEVEYVAECWFFTDWKVCPVEVKGMQKQQN</sequence>
<protein>
    <submittedName>
        <fullName evidence="1">Uncharacterized protein</fullName>
    </submittedName>
</protein>
<proteinExistence type="predicted"/>
<dbReference type="EMBL" id="WNDP01000295">
    <property type="protein sequence ID" value="KAF1011240.1"/>
    <property type="molecule type" value="Genomic_DNA"/>
</dbReference>
<comment type="caution">
    <text evidence="1">The sequence shown here is derived from an EMBL/GenBank/DDBJ whole genome shotgun (WGS) entry which is preliminary data.</text>
</comment>
<evidence type="ECO:0000313" key="1">
    <source>
        <dbReference type="EMBL" id="KAF1011240.1"/>
    </source>
</evidence>
<organism evidence="1 2">
    <name type="scientific">Acinetobacter bereziniae</name>
    <name type="common">Acinetobacter genomosp. 10</name>
    <dbReference type="NCBI Taxonomy" id="106648"/>
    <lineage>
        <taxon>Bacteria</taxon>
        <taxon>Pseudomonadati</taxon>
        <taxon>Pseudomonadota</taxon>
        <taxon>Gammaproteobacteria</taxon>
        <taxon>Moraxellales</taxon>
        <taxon>Moraxellaceae</taxon>
        <taxon>Acinetobacter</taxon>
    </lineage>
</organism>
<evidence type="ECO:0000313" key="2">
    <source>
        <dbReference type="Proteomes" id="UP000490535"/>
    </source>
</evidence>
<dbReference type="AlphaFoldDB" id="A0A833PAA3"/>
<gene>
    <name evidence="1" type="ORF">GAK29_04977</name>
</gene>
<accession>A0A833PAA3</accession>
<reference evidence="2" key="1">
    <citation type="journal article" date="2020" name="MBio">
        <title>Horizontal gene transfer to a defensive symbiont with a reduced genome amongst a multipartite beetle microbiome.</title>
        <authorList>
            <person name="Waterworth S.C."/>
            <person name="Florez L.V."/>
            <person name="Rees E.R."/>
            <person name="Hertweck C."/>
            <person name="Kaltenpoth M."/>
            <person name="Kwan J.C."/>
        </authorList>
    </citation>
    <scope>NUCLEOTIDE SEQUENCE [LARGE SCALE GENOMIC DNA]</scope>
</reference>
<dbReference type="Proteomes" id="UP000490535">
    <property type="component" value="Unassembled WGS sequence"/>
</dbReference>
<name>A0A833PAA3_ACIBZ</name>